<feature type="non-terminal residue" evidence="8">
    <location>
        <position position="1"/>
    </location>
</feature>
<keyword evidence="2" id="KW-0808">Transferase</keyword>
<dbReference type="RefSeq" id="XP_006817493.1">
    <property type="nucleotide sequence ID" value="XM_006817430.1"/>
</dbReference>
<keyword evidence="4" id="KW-0418">Kinase</keyword>
<organism evidence="7 8">
    <name type="scientific">Saccoglossus kowalevskii</name>
    <name type="common">Acorn worm</name>
    <dbReference type="NCBI Taxonomy" id="10224"/>
    <lineage>
        <taxon>Eukaryota</taxon>
        <taxon>Metazoa</taxon>
        <taxon>Hemichordata</taxon>
        <taxon>Enteropneusta</taxon>
        <taxon>Harrimaniidae</taxon>
        <taxon>Saccoglossus</taxon>
    </lineage>
</organism>
<feature type="domain" description="Alpha-type protein kinase" evidence="6">
    <location>
        <begin position="228"/>
        <end position="430"/>
    </location>
</feature>
<accession>A0ABM0MBV2</accession>
<dbReference type="SMART" id="SM00811">
    <property type="entry name" value="Alpha_kinase"/>
    <property type="match status" value="1"/>
</dbReference>
<evidence type="ECO:0000256" key="3">
    <source>
        <dbReference type="ARBA" id="ARBA00022741"/>
    </source>
</evidence>
<dbReference type="SUPFAM" id="SSF56112">
    <property type="entry name" value="Protein kinase-like (PK-like)"/>
    <property type="match status" value="1"/>
</dbReference>
<proteinExistence type="predicted"/>
<protein>
    <submittedName>
        <fullName evidence="8">Uncharacterized protein LOC102800630</fullName>
    </submittedName>
</protein>
<dbReference type="InterPro" id="IPR004166">
    <property type="entry name" value="a-kinase_dom"/>
</dbReference>
<dbReference type="PROSITE" id="PS51158">
    <property type="entry name" value="ALPHA_KINASE"/>
    <property type="match status" value="1"/>
</dbReference>
<reference evidence="8" key="1">
    <citation type="submission" date="2025-08" db="UniProtKB">
        <authorList>
            <consortium name="RefSeq"/>
        </authorList>
    </citation>
    <scope>IDENTIFICATION</scope>
    <source>
        <tissue evidence="8">Testes</tissue>
    </source>
</reference>
<name>A0ABM0MBV2_SACKO</name>
<keyword evidence="1" id="KW-0723">Serine/threonine-protein kinase</keyword>
<evidence type="ECO:0000256" key="2">
    <source>
        <dbReference type="ARBA" id="ARBA00022679"/>
    </source>
</evidence>
<dbReference type="PANTHER" id="PTHR45992:SF2">
    <property type="entry name" value="EUKARYOTIC ELONGATION FACTOR 2 KINASE"/>
    <property type="match status" value="1"/>
</dbReference>
<dbReference type="InterPro" id="IPR051852">
    <property type="entry name" value="Alpha-type_PK"/>
</dbReference>
<dbReference type="InterPro" id="IPR011009">
    <property type="entry name" value="Kinase-like_dom_sf"/>
</dbReference>
<evidence type="ECO:0000313" key="7">
    <source>
        <dbReference type="Proteomes" id="UP000694865"/>
    </source>
</evidence>
<dbReference type="Pfam" id="PF02816">
    <property type="entry name" value="Alpha_kinase"/>
    <property type="match status" value="1"/>
</dbReference>
<sequence>LLTITRLKFNRKSMKYQKSEALKQLVEFNKPLSISNVLDSCMEFFKISYSLKSECKILGGPNGPEYKEDCHIQSKTTFCFYSPEDGNEESLSAFMLDHRSSNSGDSCSIDTGSIPLSYSEYTIRNDSVIHAFLVIRCKYPDPKATTFSCYKAYGITGVGIQSNPVDMSLPVHPSAEWDTGHANGVDGQTLVCYGGVSVTTLLNFGRSQRCVPLESGPLVAGEISSFKYTSLGECAWDAKSFEIKFRKGNFIGKGAMRAAYHCYIVDSNHPDINEGGYVMKTHIQEGIDTLYEGHYKQIGKSKIDLQYMMSKREVQTQMLGNMLCRVFEKEKCIEFGECPRVLPCYIMKVEGEPYYTIEKFLPGKFKKYLNNNGVAAKDGGVITDKMCSFAHWCYQKYSGRILLLDLQGVDYTLTDVAIATWELFDEGTHD</sequence>
<dbReference type="CDD" id="cd04515">
    <property type="entry name" value="Alpha_kinase"/>
    <property type="match status" value="1"/>
</dbReference>
<evidence type="ECO:0000259" key="6">
    <source>
        <dbReference type="PROSITE" id="PS51158"/>
    </source>
</evidence>
<dbReference type="Gene3D" id="3.20.200.10">
    <property type="entry name" value="MHCK/EF2 kinase"/>
    <property type="match status" value="1"/>
</dbReference>
<gene>
    <name evidence="8" type="primary">LOC102800630</name>
</gene>
<keyword evidence="3" id="KW-0547">Nucleotide-binding</keyword>
<keyword evidence="7" id="KW-1185">Reference proteome</keyword>
<keyword evidence="5" id="KW-0067">ATP-binding</keyword>
<dbReference type="PANTHER" id="PTHR45992">
    <property type="entry name" value="EUKARYOTIC ELONGATION FACTOR 2 KINASE-RELATED"/>
    <property type="match status" value="1"/>
</dbReference>
<evidence type="ECO:0000256" key="1">
    <source>
        <dbReference type="ARBA" id="ARBA00022527"/>
    </source>
</evidence>
<feature type="non-terminal residue" evidence="8">
    <location>
        <position position="430"/>
    </location>
</feature>
<dbReference type="GeneID" id="102800630"/>
<evidence type="ECO:0000256" key="4">
    <source>
        <dbReference type="ARBA" id="ARBA00022777"/>
    </source>
</evidence>
<evidence type="ECO:0000313" key="8">
    <source>
        <dbReference type="RefSeq" id="XP_006817493.1"/>
    </source>
</evidence>
<evidence type="ECO:0000256" key="5">
    <source>
        <dbReference type="ARBA" id="ARBA00022840"/>
    </source>
</evidence>
<dbReference type="Proteomes" id="UP000694865">
    <property type="component" value="Unplaced"/>
</dbReference>